<dbReference type="Proteomes" id="UP001186944">
    <property type="component" value="Unassembled WGS sequence"/>
</dbReference>
<sequence>MSLATLNKEQRETKRRPVTSTRHLTGNDNKVLGRNTQRKQDVVAEMDKYTTLKMKTHNSAWTPVVHKPSNEQIFKERRDLVSHWFDLWTDSQRRRFLDVLFQQCNRPTYKFVQTWFQDNVPLQHLDFTTVLPKFLSMYIFSFLDPKSLCKCAQVSWHWKFLSEQDDVWMPKCLKYGWFLPYKAPDNEYGAWKKYFLGCVQTPDYTPAADTLETKTTLQSKENMKKKTKISKSAGKGGRLSPTTSRAVLDSRPPWVAPALKPKDLDKSFRAFMSEVDPNDPKLPKSALVYHNKWGIVKSQHEEAMTKSLDFELGLGSKHRKDGHRILTTKEDFDLKKTAQRKSLSEVMELENLSERRKAELVEAPWNPPIAANKTIMQWFNSMPGVAGYEAYPISTEMMTLSRTMPTTGQEEMDHPRVIFISSRVHAADLLDDAVLFGVIPIVYEYEGTTSQALLMKLEKALAGRRARSVGLFCHSEEPGELRLAHGCTVNMKTLDRADVREFFEKICRRHIIPADKGGQFDIFVPLAASGLEIVVQNSIRTGIQFSSPTGIIGNYNCVNSEWLIPYKDEKTRSRVEPPSMYFCQSKLDVWSHVADQAREALSSCKTHLQHFFQKTHRDIVSQLAGEVVFDVLGQTEIVGANKVTAALTEGLQELGSQDNVNPLEFLGQYLLEKSGVQDLNFTSSQDQMMRREDYTDEDEEVENINGHGDKDKTQEQRPDFNMSGK</sequence>
<dbReference type="SUPFAM" id="SSF81383">
    <property type="entry name" value="F-box domain"/>
    <property type="match status" value="1"/>
</dbReference>
<dbReference type="AlphaFoldDB" id="A0AA89C7S8"/>
<dbReference type="InterPro" id="IPR036047">
    <property type="entry name" value="F-box-like_dom_sf"/>
</dbReference>
<feature type="region of interest" description="Disordered" evidence="1">
    <location>
        <begin position="686"/>
        <end position="725"/>
    </location>
</feature>
<dbReference type="Gene3D" id="1.20.1280.50">
    <property type="match status" value="1"/>
</dbReference>
<gene>
    <name evidence="3" type="ORF">FSP39_019161</name>
</gene>
<protein>
    <recommendedName>
        <fullName evidence="2">F-box domain-containing protein</fullName>
    </recommendedName>
</protein>
<comment type="caution">
    <text evidence="3">The sequence shown here is derived from an EMBL/GenBank/DDBJ whole genome shotgun (WGS) entry which is preliminary data.</text>
</comment>
<reference evidence="3" key="1">
    <citation type="submission" date="2019-08" db="EMBL/GenBank/DDBJ databases">
        <title>The improved chromosome-level genome for the pearl oyster Pinctada fucata martensii using PacBio sequencing and Hi-C.</title>
        <authorList>
            <person name="Zheng Z."/>
        </authorList>
    </citation>
    <scope>NUCLEOTIDE SEQUENCE</scope>
    <source>
        <strain evidence="3">ZZ-2019</strain>
        <tissue evidence="3">Adductor muscle</tissue>
    </source>
</reference>
<feature type="compositionally biased region" description="Basic and acidic residues" evidence="1">
    <location>
        <begin position="707"/>
        <end position="718"/>
    </location>
</feature>
<dbReference type="InterPro" id="IPR052805">
    <property type="entry name" value="GEF_Ubiquitin-Prot_Reg"/>
</dbReference>
<dbReference type="SMART" id="SM00256">
    <property type="entry name" value="FBOX"/>
    <property type="match status" value="1"/>
</dbReference>
<feature type="region of interest" description="Disordered" evidence="1">
    <location>
        <begin position="1"/>
        <end position="35"/>
    </location>
</feature>
<dbReference type="EMBL" id="VSWD01000007">
    <property type="protein sequence ID" value="KAK3098400.1"/>
    <property type="molecule type" value="Genomic_DNA"/>
</dbReference>
<name>A0AA89C7S8_PINIB</name>
<proteinExistence type="predicted"/>
<dbReference type="InterPro" id="IPR001810">
    <property type="entry name" value="F-box_dom"/>
</dbReference>
<dbReference type="Pfam" id="PF12937">
    <property type="entry name" value="F-box-like"/>
    <property type="match status" value="1"/>
</dbReference>
<feature type="domain" description="F-box" evidence="2">
    <location>
        <begin position="131"/>
        <end position="171"/>
    </location>
</feature>
<feature type="compositionally biased region" description="Polar residues" evidence="1">
    <location>
        <begin position="18"/>
        <end position="28"/>
    </location>
</feature>
<organism evidence="3 4">
    <name type="scientific">Pinctada imbricata</name>
    <name type="common">Atlantic pearl-oyster</name>
    <name type="synonym">Pinctada martensii</name>
    <dbReference type="NCBI Taxonomy" id="66713"/>
    <lineage>
        <taxon>Eukaryota</taxon>
        <taxon>Metazoa</taxon>
        <taxon>Spiralia</taxon>
        <taxon>Lophotrochozoa</taxon>
        <taxon>Mollusca</taxon>
        <taxon>Bivalvia</taxon>
        <taxon>Autobranchia</taxon>
        <taxon>Pteriomorphia</taxon>
        <taxon>Pterioida</taxon>
        <taxon>Pterioidea</taxon>
        <taxon>Pteriidae</taxon>
        <taxon>Pinctada</taxon>
    </lineage>
</organism>
<accession>A0AA89C7S8</accession>
<evidence type="ECO:0000259" key="2">
    <source>
        <dbReference type="SMART" id="SM00256"/>
    </source>
</evidence>
<dbReference type="PANTHER" id="PTHR46857">
    <property type="entry name" value="EPITHELIAL CELL-TRANSFORMING SEQUENCE 2 ONCOGENE-LIKE"/>
    <property type="match status" value="1"/>
</dbReference>
<dbReference type="CDD" id="cd22173">
    <property type="entry name" value="F-box_ECT2L"/>
    <property type="match status" value="1"/>
</dbReference>
<evidence type="ECO:0000256" key="1">
    <source>
        <dbReference type="SAM" id="MobiDB-lite"/>
    </source>
</evidence>
<feature type="region of interest" description="Disordered" evidence="1">
    <location>
        <begin position="217"/>
        <end position="246"/>
    </location>
</feature>
<dbReference type="PANTHER" id="PTHR46857:SF2">
    <property type="entry name" value="F-BOX ONLY PROTEIN 16"/>
    <property type="match status" value="1"/>
</dbReference>
<evidence type="ECO:0000313" key="4">
    <source>
        <dbReference type="Proteomes" id="UP001186944"/>
    </source>
</evidence>
<evidence type="ECO:0000313" key="3">
    <source>
        <dbReference type="EMBL" id="KAK3098400.1"/>
    </source>
</evidence>
<keyword evidence="4" id="KW-1185">Reference proteome</keyword>